<gene>
    <name evidence="2" type="ORF">AVEN_31614_1</name>
</gene>
<evidence type="ECO:0000313" key="3">
    <source>
        <dbReference type="Proteomes" id="UP000499080"/>
    </source>
</evidence>
<dbReference type="GO" id="GO:0004523">
    <property type="term" value="F:RNA-DNA hybrid ribonuclease activity"/>
    <property type="evidence" value="ECO:0007669"/>
    <property type="project" value="InterPro"/>
</dbReference>
<dbReference type="InterPro" id="IPR002156">
    <property type="entry name" value="RNaseH_domain"/>
</dbReference>
<sequence length="259" mass="29496">MRVLSGRLIHPLLDPYWNGFQILQTASATNLKKLERIQLSAAPIITGVRNSCPNEIVLYEADLQPLTMRWSPNLSRYFKVEPCSLWPSLNSLEDLPRVFFHEKLLSFSSKKDQHPVLHKQLALETTHNTPLGAVRIFTDESQNDNGNTGNGVVIKTPDAIAKIKKRNPNFCSVFRSELMAIDEALDHMISNNSSCDIWIFTGSRSSIQFLSNWRNIGDKTGTNIVNKLRIYSSHNDIHLQWIPSHVDLFFNDLVDELAR</sequence>
<evidence type="ECO:0000313" key="2">
    <source>
        <dbReference type="EMBL" id="GBN42777.1"/>
    </source>
</evidence>
<dbReference type="SUPFAM" id="SSF53098">
    <property type="entry name" value="Ribonuclease H-like"/>
    <property type="match status" value="1"/>
</dbReference>
<dbReference type="OrthoDB" id="6434122at2759"/>
<protein>
    <recommendedName>
        <fullName evidence="1">RNase H type-1 domain-containing protein</fullName>
    </recommendedName>
</protein>
<evidence type="ECO:0000259" key="1">
    <source>
        <dbReference type="PROSITE" id="PS50879"/>
    </source>
</evidence>
<dbReference type="InterPro" id="IPR012337">
    <property type="entry name" value="RNaseH-like_sf"/>
</dbReference>
<dbReference type="GO" id="GO:0003676">
    <property type="term" value="F:nucleic acid binding"/>
    <property type="evidence" value="ECO:0007669"/>
    <property type="project" value="InterPro"/>
</dbReference>
<dbReference type="InterPro" id="IPR036397">
    <property type="entry name" value="RNaseH_sf"/>
</dbReference>
<dbReference type="Pfam" id="PF00075">
    <property type="entry name" value="RNase_H"/>
    <property type="match status" value="1"/>
</dbReference>
<dbReference type="PROSITE" id="PS50879">
    <property type="entry name" value="RNASE_H_1"/>
    <property type="match status" value="1"/>
</dbReference>
<dbReference type="CDD" id="cd09276">
    <property type="entry name" value="Rnase_HI_RT_non_LTR"/>
    <property type="match status" value="1"/>
</dbReference>
<accession>A0A4Y2NXS6</accession>
<proteinExistence type="predicted"/>
<reference evidence="2 3" key="1">
    <citation type="journal article" date="2019" name="Sci. Rep.">
        <title>Orb-weaving spider Araneus ventricosus genome elucidates the spidroin gene catalogue.</title>
        <authorList>
            <person name="Kono N."/>
            <person name="Nakamura H."/>
            <person name="Ohtoshi R."/>
            <person name="Moran D.A.P."/>
            <person name="Shinohara A."/>
            <person name="Yoshida Y."/>
            <person name="Fujiwara M."/>
            <person name="Mori M."/>
            <person name="Tomita M."/>
            <person name="Arakawa K."/>
        </authorList>
    </citation>
    <scope>NUCLEOTIDE SEQUENCE [LARGE SCALE GENOMIC DNA]</scope>
</reference>
<comment type="caution">
    <text evidence="2">The sequence shown here is derived from an EMBL/GenBank/DDBJ whole genome shotgun (WGS) entry which is preliminary data.</text>
</comment>
<dbReference type="Gene3D" id="3.30.420.10">
    <property type="entry name" value="Ribonuclease H-like superfamily/Ribonuclease H"/>
    <property type="match status" value="1"/>
</dbReference>
<organism evidence="2 3">
    <name type="scientific">Araneus ventricosus</name>
    <name type="common">Orbweaver spider</name>
    <name type="synonym">Epeira ventricosa</name>
    <dbReference type="NCBI Taxonomy" id="182803"/>
    <lineage>
        <taxon>Eukaryota</taxon>
        <taxon>Metazoa</taxon>
        <taxon>Ecdysozoa</taxon>
        <taxon>Arthropoda</taxon>
        <taxon>Chelicerata</taxon>
        <taxon>Arachnida</taxon>
        <taxon>Araneae</taxon>
        <taxon>Araneomorphae</taxon>
        <taxon>Entelegynae</taxon>
        <taxon>Araneoidea</taxon>
        <taxon>Araneidae</taxon>
        <taxon>Araneus</taxon>
    </lineage>
</organism>
<dbReference type="EMBL" id="BGPR01129702">
    <property type="protein sequence ID" value="GBN42777.1"/>
    <property type="molecule type" value="Genomic_DNA"/>
</dbReference>
<feature type="domain" description="RNase H type-1" evidence="1">
    <location>
        <begin position="130"/>
        <end position="259"/>
    </location>
</feature>
<dbReference type="AlphaFoldDB" id="A0A4Y2NXS6"/>
<dbReference type="Proteomes" id="UP000499080">
    <property type="component" value="Unassembled WGS sequence"/>
</dbReference>
<name>A0A4Y2NXS6_ARAVE</name>
<keyword evidence="3" id="KW-1185">Reference proteome</keyword>